<evidence type="ECO:0000313" key="3">
    <source>
        <dbReference type="EMBL" id="EMS74145.1"/>
    </source>
</evidence>
<dbReference type="Proteomes" id="UP000014155">
    <property type="component" value="Unassembled WGS sequence"/>
</dbReference>
<dbReference type="PRINTS" id="PR00133">
    <property type="entry name" value="GLHYDRLASE3"/>
</dbReference>
<dbReference type="Pfam" id="PF00933">
    <property type="entry name" value="Glyco_hydro_3"/>
    <property type="match status" value="1"/>
</dbReference>
<dbReference type="EMBL" id="AORV01000004">
    <property type="protein sequence ID" value="EMS74145.1"/>
    <property type="molecule type" value="Genomic_DNA"/>
</dbReference>
<dbReference type="AlphaFoldDB" id="S0FPI8"/>
<dbReference type="Gene3D" id="2.60.40.10">
    <property type="entry name" value="Immunoglobulins"/>
    <property type="match status" value="1"/>
</dbReference>
<dbReference type="STRING" id="1195236.CTER_1937"/>
<dbReference type="InterPro" id="IPR036962">
    <property type="entry name" value="Glyco_hydro_3_N_sf"/>
</dbReference>
<feature type="domain" description="Fibronectin type III-like" evidence="2">
    <location>
        <begin position="708"/>
        <end position="777"/>
    </location>
</feature>
<dbReference type="InterPro" id="IPR002772">
    <property type="entry name" value="Glyco_hydro_3_C"/>
</dbReference>
<dbReference type="EC" id="3.2.1.21" evidence="3"/>
<dbReference type="InterPro" id="IPR013783">
    <property type="entry name" value="Ig-like_fold"/>
</dbReference>
<dbReference type="InterPro" id="IPR051915">
    <property type="entry name" value="Cellulose_Degrad_GH3"/>
</dbReference>
<keyword evidence="3" id="KW-0326">Glycosidase</keyword>
<dbReference type="SMART" id="SM01217">
    <property type="entry name" value="Fn3_like"/>
    <property type="match status" value="1"/>
</dbReference>
<dbReference type="Pfam" id="PF14310">
    <property type="entry name" value="Fn3-like"/>
    <property type="match status" value="1"/>
</dbReference>
<dbReference type="Pfam" id="PF01915">
    <property type="entry name" value="Glyco_hydro_3_C"/>
    <property type="match status" value="1"/>
</dbReference>
<organism evidence="3 4">
    <name type="scientific">Ruminiclostridium cellobioparum subsp. termitidis CT1112</name>
    <dbReference type="NCBI Taxonomy" id="1195236"/>
    <lineage>
        <taxon>Bacteria</taxon>
        <taxon>Bacillati</taxon>
        <taxon>Bacillota</taxon>
        <taxon>Clostridia</taxon>
        <taxon>Eubacteriales</taxon>
        <taxon>Oscillospiraceae</taxon>
        <taxon>Ruminiclostridium</taxon>
    </lineage>
</organism>
<dbReference type="GO" id="GO:0008422">
    <property type="term" value="F:beta-glucosidase activity"/>
    <property type="evidence" value="ECO:0007669"/>
    <property type="project" value="UniProtKB-EC"/>
</dbReference>
<accession>S0FPI8</accession>
<dbReference type="InterPro" id="IPR036881">
    <property type="entry name" value="Glyco_hydro_3_C_sf"/>
</dbReference>
<dbReference type="InterPro" id="IPR001764">
    <property type="entry name" value="Glyco_hydro_3_N"/>
</dbReference>
<dbReference type="eggNOG" id="COG1472">
    <property type="taxonomic scope" value="Bacteria"/>
</dbReference>
<gene>
    <name evidence="3" type="ORF">CTER_1937</name>
</gene>
<dbReference type="SUPFAM" id="SSF51445">
    <property type="entry name" value="(Trans)glycosidases"/>
    <property type="match status" value="1"/>
</dbReference>
<dbReference type="Gene3D" id="3.40.50.1700">
    <property type="entry name" value="Glycoside hydrolase family 3 C-terminal domain"/>
    <property type="match status" value="1"/>
</dbReference>
<dbReference type="InterPro" id="IPR026891">
    <property type="entry name" value="Fn3-like"/>
</dbReference>
<dbReference type="GO" id="GO:0009251">
    <property type="term" value="P:glucan catabolic process"/>
    <property type="evidence" value="ECO:0007669"/>
    <property type="project" value="TreeGrafter"/>
</dbReference>
<comment type="caution">
    <text evidence="3">The sequence shown here is derived from an EMBL/GenBank/DDBJ whole genome shotgun (WGS) entry which is preliminary data.</text>
</comment>
<protein>
    <submittedName>
        <fullName evidence="3">Beta-glucosidase</fullName>
        <ecNumber evidence="3">3.2.1.21</ecNumber>
    </submittedName>
</protein>
<dbReference type="PANTHER" id="PTHR30620">
    <property type="entry name" value="PERIPLASMIC BETA-GLUCOSIDASE-RELATED"/>
    <property type="match status" value="1"/>
</dbReference>
<dbReference type="Gene3D" id="3.20.20.300">
    <property type="entry name" value="Glycoside hydrolase, family 3, N-terminal domain"/>
    <property type="match status" value="1"/>
</dbReference>
<proteinExistence type="predicted"/>
<dbReference type="SUPFAM" id="SSF52279">
    <property type="entry name" value="Beta-D-glucan exohydrolase, C-terminal domain"/>
    <property type="match status" value="1"/>
</dbReference>
<dbReference type="InterPro" id="IPR017853">
    <property type="entry name" value="GH"/>
</dbReference>
<dbReference type="PATRIC" id="fig|1195236.3.peg.140"/>
<keyword evidence="4" id="KW-1185">Reference proteome</keyword>
<evidence type="ECO:0000313" key="4">
    <source>
        <dbReference type="Proteomes" id="UP000014155"/>
    </source>
</evidence>
<dbReference type="PANTHER" id="PTHR30620:SF123">
    <property type="entry name" value="BETA-XYLOSIDASE"/>
    <property type="match status" value="1"/>
</dbReference>
<name>S0FPI8_RUMCE</name>
<evidence type="ECO:0000256" key="1">
    <source>
        <dbReference type="ARBA" id="ARBA00022801"/>
    </source>
</evidence>
<dbReference type="RefSeq" id="WP_004622905.1">
    <property type="nucleotide sequence ID" value="NZ_AORV01000004.1"/>
</dbReference>
<keyword evidence="1 3" id="KW-0378">Hydrolase</keyword>
<sequence>MGNFREEMYAEKYKDNLLSPEERSEDLLSKMTLREKVGQLNQRLYGFDCYNRIDDEVELSAEFKEEVKYWNGLGVLYGLYRADPWSKRDFNTGLEGSLAIKAYNLAQKYVVRHSRFGIPMLMSSECPHGHQALDGYLLPVNLAMGAAWNPELMASAYGVCARQMKDLGVNLALVSMLDVLRDPRWGRSEECFSEDPYLCSVLAEAAVKGCQERGVPVVAKHFCAQGEGTGGINASAARIGERELREIHLPPAAAVCKAGVKGIMAAYNEIDGIPCHGNSRLLQDILRREMNFSGVVMADGTAVDRLDILTGDNMRSGALALSSGVDISLWDKGFTGLEEAVKKGLVSEKLIDRAVLKVLELKFQLGLFERPYLEEATEKEAPLVEEEKHSCPSRQPYRYSYEQHPQSLELARQSAVLLKNEGILPLDLKKVKSIAVIGPNADNIYNQLGDYTPPLRKGEGITLLKGLENLCSDTKIRYTPGCSIGGKDETGIKTAVELVSSSDIVILALGGSSSRFAGASFDINGAAVTPQPDVESARNFQMDCGEGVDCAGLTLPGVQQELARAVFDTGKPVITVLIQGRPYAVEEAAARSRALIAAFYPGPMGGQALAEILLGKVCPSGCLPVSIPRSAGQLPVYYNHKVSYDAMRYSDMANTPLFPFGFGLSYTGFKAENFKLTTENISLEKLEKGEKFELAFTVRNAGNLEGHAVLQLFVQDLQASTVRRIRELKGFTKVRLAAGEEKACRLELEYEHLAVWDSGMRYCVEPGEFLLELRESGRKVWSGLVVCNT</sequence>
<evidence type="ECO:0000259" key="2">
    <source>
        <dbReference type="SMART" id="SM01217"/>
    </source>
</evidence>
<reference evidence="3 4" key="1">
    <citation type="journal article" date="2013" name="Genome Announc.">
        <title>Draft Genome Sequence of the Cellulolytic, Mesophilic, Anaerobic Bacterium Clostridium termitidis Strain CT1112 (DSM 5398).</title>
        <authorList>
            <person name="Lal S."/>
            <person name="Ramachandran U."/>
            <person name="Zhang X."/>
            <person name="Munir R."/>
            <person name="Sparling R."/>
            <person name="Levin D.B."/>
        </authorList>
    </citation>
    <scope>NUCLEOTIDE SEQUENCE [LARGE SCALE GENOMIC DNA]</scope>
    <source>
        <strain evidence="3 4">CT1112</strain>
    </source>
</reference>